<organism evidence="1 2">
    <name type="scientific">Lactobacillus nasalidis</name>
    <dbReference type="NCBI Taxonomy" id="2797258"/>
    <lineage>
        <taxon>Bacteria</taxon>
        <taxon>Bacillati</taxon>
        <taxon>Bacillota</taxon>
        <taxon>Bacilli</taxon>
        <taxon>Lactobacillales</taxon>
        <taxon>Lactobacillaceae</taxon>
        <taxon>Lactobacillus</taxon>
    </lineage>
</organism>
<name>A0ABQ3W4K7_9LACO</name>
<sequence>MQIDFVVNGDPVGQGRPRFARQGKFVHTYDPPKSRQYKAKIAQSFQQAYIGKPLTKPVKISIKAVFGVPKSYSKSRTEACLKGLEWPTKKPDTDNIEKGVYDALNGLAYEDDKQIVMTNTVKVYGPEARVEITIEELE</sequence>
<comment type="caution">
    <text evidence="1">The sequence shown here is derived from an EMBL/GenBank/DDBJ whole genome shotgun (WGS) entry which is preliminary data.</text>
</comment>
<dbReference type="EMBL" id="BOCI01000301">
    <property type="protein sequence ID" value="GHW01463.1"/>
    <property type="molecule type" value="Genomic_DNA"/>
</dbReference>
<dbReference type="InterPro" id="IPR036614">
    <property type="entry name" value="RusA-like_sf"/>
</dbReference>
<evidence type="ECO:0000313" key="1">
    <source>
        <dbReference type="EMBL" id="GHW01463.1"/>
    </source>
</evidence>
<dbReference type="Gene3D" id="3.30.1330.70">
    <property type="entry name" value="Holliday junction resolvase RusA"/>
    <property type="match status" value="1"/>
</dbReference>
<dbReference type="Pfam" id="PF05866">
    <property type="entry name" value="RusA"/>
    <property type="match status" value="1"/>
</dbReference>
<dbReference type="RefSeq" id="WP_201331908.1">
    <property type="nucleotide sequence ID" value="NZ_BOCG01000451.1"/>
</dbReference>
<keyword evidence="2" id="KW-1185">Reference proteome</keyword>
<accession>A0ABQ3W4K7</accession>
<dbReference type="InterPro" id="IPR008822">
    <property type="entry name" value="Endonuclease_RusA-like"/>
</dbReference>
<dbReference type="SUPFAM" id="SSF103084">
    <property type="entry name" value="Holliday junction resolvase RusA"/>
    <property type="match status" value="1"/>
</dbReference>
<gene>
    <name evidence="1" type="ORF">lacNasYZ03_11500</name>
</gene>
<protein>
    <submittedName>
        <fullName evidence="1">Phage protein</fullName>
    </submittedName>
</protein>
<dbReference type="Proteomes" id="UP000616547">
    <property type="component" value="Unassembled WGS sequence"/>
</dbReference>
<evidence type="ECO:0000313" key="2">
    <source>
        <dbReference type="Proteomes" id="UP000616547"/>
    </source>
</evidence>
<proteinExistence type="predicted"/>
<reference evidence="2" key="1">
    <citation type="submission" date="2021-01" db="EMBL/GenBank/DDBJ databases">
        <title>Draft genome sequence of Nasalis larvatus strain YZ03.</title>
        <authorList>
            <person name="Suzuki-Hashido N."/>
            <person name="Tsuchida S."/>
            <person name="Hayakawa T."/>
        </authorList>
    </citation>
    <scope>NUCLEOTIDE SEQUENCE [LARGE SCALE GENOMIC DNA]</scope>
    <source>
        <strain evidence="2">YZ03</strain>
    </source>
</reference>